<evidence type="ECO:0000313" key="2">
    <source>
        <dbReference type="Proteomes" id="UP000808906"/>
    </source>
</evidence>
<protein>
    <submittedName>
        <fullName evidence="1">Uncharacterized protein</fullName>
    </submittedName>
</protein>
<comment type="caution">
    <text evidence="1">The sequence shown here is derived from an EMBL/GenBank/DDBJ whole genome shotgun (WGS) entry which is preliminary data.</text>
</comment>
<sequence length="77" mass="8578">MPDSTSRPTMITREKGEDIRRYATATLTVGRNPDNPEEVRSDLVVDPLMPPICSLRLAHILRDIADHLEVVHGVEGC</sequence>
<reference evidence="1" key="1">
    <citation type="submission" date="2019-11" db="EMBL/GenBank/DDBJ databases">
        <title>Spread of Macrolides and rifampicin resistant Rhodococcus equi in clinical isolates in the USA.</title>
        <authorList>
            <person name="Alvarez-Narvaez S."/>
            <person name="Huber L."/>
            <person name="Cohen N.D."/>
            <person name="Slovis N."/>
            <person name="Greiter M."/>
            <person name="Giguere S."/>
            <person name="Hart K."/>
        </authorList>
    </citation>
    <scope>NUCLEOTIDE SEQUENCE</scope>
    <source>
        <strain evidence="1">Lh_17</strain>
    </source>
</reference>
<gene>
    <name evidence="1" type="ORF">GS441_21815</name>
</gene>
<name>A0A9Q2PQP8_RHOHA</name>
<evidence type="ECO:0000313" key="1">
    <source>
        <dbReference type="EMBL" id="MBM4567956.1"/>
    </source>
</evidence>
<dbReference type="AlphaFoldDB" id="A0A9Q2PQP8"/>
<proteinExistence type="predicted"/>
<dbReference type="EMBL" id="WUXR01000017">
    <property type="protein sequence ID" value="MBM4567956.1"/>
    <property type="molecule type" value="Genomic_DNA"/>
</dbReference>
<dbReference type="Proteomes" id="UP000808906">
    <property type="component" value="Unassembled WGS sequence"/>
</dbReference>
<accession>A0A9Q2PQP8</accession>
<organism evidence="1 2">
    <name type="scientific">Rhodococcus hoagii</name>
    <name type="common">Corynebacterium equii</name>
    <dbReference type="NCBI Taxonomy" id="43767"/>
    <lineage>
        <taxon>Bacteria</taxon>
        <taxon>Bacillati</taxon>
        <taxon>Actinomycetota</taxon>
        <taxon>Actinomycetes</taxon>
        <taxon>Mycobacteriales</taxon>
        <taxon>Nocardiaceae</taxon>
        <taxon>Prescottella</taxon>
    </lineage>
</organism>